<dbReference type="Gene3D" id="3.20.20.80">
    <property type="entry name" value="Glycosidases"/>
    <property type="match status" value="1"/>
</dbReference>
<dbReference type="InterPro" id="IPR006047">
    <property type="entry name" value="GH13_cat_dom"/>
</dbReference>
<keyword evidence="11" id="KW-0119">Carbohydrate metabolism</keyword>
<dbReference type="SUPFAM" id="SSF51011">
    <property type="entry name" value="Glycosyl hydrolase domain"/>
    <property type="match status" value="1"/>
</dbReference>
<dbReference type="PANTHER" id="PTHR10357">
    <property type="entry name" value="ALPHA-AMYLASE FAMILY MEMBER"/>
    <property type="match status" value="1"/>
</dbReference>
<evidence type="ECO:0000256" key="5">
    <source>
        <dbReference type="ARBA" id="ARBA00022723"/>
    </source>
</evidence>
<dbReference type="GO" id="GO:0004556">
    <property type="term" value="F:alpha-amylase activity"/>
    <property type="evidence" value="ECO:0007669"/>
    <property type="project" value="UniProtKB-EC"/>
</dbReference>
<organism evidence="14 15">
    <name type="scientific">Pyrrhoderma noxium</name>
    <dbReference type="NCBI Taxonomy" id="2282107"/>
    <lineage>
        <taxon>Eukaryota</taxon>
        <taxon>Fungi</taxon>
        <taxon>Dikarya</taxon>
        <taxon>Basidiomycota</taxon>
        <taxon>Agaricomycotina</taxon>
        <taxon>Agaricomycetes</taxon>
        <taxon>Hymenochaetales</taxon>
        <taxon>Hymenochaetaceae</taxon>
        <taxon>Pyrrhoderma</taxon>
    </lineage>
</organism>
<evidence type="ECO:0000256" key="6">
    <source>
        <dbReference type="ARBA" id="ARBA00022729"/>
    </source>
</evidence>
<comment type="similarity">
    <text evidence="3">Belongs to the glycosyl hydrolase 13 family.</text>
</comment>
<dbReference type="InterPro" id="IPR017853">
    <property type="entry name" value="GH"/>
</dbReference>
<dbReference type="EMBL" id="NBII01000009">
    <property type="protein sequence ID" value="PAV15964.1"/>
    <property type="molecule type" value="Genomic_DNA"/>
</dbReference>
<sequence length="716" mass="79268">MSNEKQLEQLRQEKELEDIIVSILQDHTKRPYNLPRLYTPEIPSPLRQSWTIKTISHRDQDYNVRCAPIQANKRKREEETDTDEDVKFIVNRGEKRLRVCRRCSCPLIILSNSTAPQLYAHPATTKTTQSKNYPLSIPIPFAHRMRFLTATALHVAFTASVLAATIDDWKSRSIYQIVTDRFAVGNGTYPPCNPAERKYCGGDWRGIINSLDYIQNMGFDAIWISPVSTQVDSGAEGDPYHGFWTGNLDTLNENFGDDSELKGLVSAVHSREMLFMLDINVNNMGSNSTPTNVSWLMPFMNESNYHAQCSTPYKLPCSSFSDDEQWALENCWIQDGSFSLPDINTENQTLVDMLNTWVNQTVQTYNIDGLHVLNTPNIRRDFWPAFIANASTFTLAQINTTDPGYASRYTGLLDTVQNYPMYYALKNAFATQIENATSGNLYEVIKLLNASQQMYSSGAFGSTIFTEGVDVPRLPSLTNGDTSLVKNALAFTFAGDSIPVLYYGQEIGLTGSLDAGVLNHEPLWLSGTIQSGDEKPTGILVDFITSMNHARKISYKAHPNFYDNAVKAIVPTNSSTIHKINSTSTQNEIYTSVALYKYPMLTLISAGGNKTTPSWDIPGSALTSDSIPGYGSNQMLVDVLSCNVIITDQDGGISTKSKDGEPLVLLPHDMLADSNTCGVEKPATDETISGAMVSASISGWVKMLFTLGVGMLLTVT</sequence>
<keyword evidence="7 14" id="KW-0378">Hydrolase</keyword>
<evidence type="ECO:0000256" key="10">
    <source>
        <dbReference type="ARBA" id="ARBA00023180"/>
    </source>
</evidence>
<comment type="cofactor">
    <cofactor evidence="2">
        <name>Ca(2+)</name>
        <dbReference type="ChEBI" id="CHEBI:29108"/>
    </cofactor>
</comment>
<dbReference type="InParanoid" id="A0A286U8X9"/>
<proteinExistence type="inferred from homology"/>
<dbReference type="STRING" id="2282107.A0A286U8X9"/>
<evidence type="ECO:0000256" key="8">
    <source>
        <dbReference type="ARBA" id="ARBA00022837"/>
    </source>
</evidence>
<dbReference type="GO" id="GO:0016052">
    <property type="term" value="P:carbohydrate catabolic process"/>
    <property type="evidence" value="ECO:0007669"/>
    <property type="project" value="InterPro"/>
</dbReference>
<dbReference type="Pfam" id="PF09260">
    <property type="entry name" value="A_amylase_dom_C"/>
    <property type="match status" value="1"/>
</dbReference>
<evidence type="ECO:0000259" key="13">
    <source>
        <dbReference type="SMART" id="SM00642"/>
    </source>
</evidence>
<evidence type="ECO:0000313" key="14">
    <source>
        <dbReference type="EMBL" id="PAV15964.1"/>
    </source>
</evidence>
<comment type="catalytic activity">
    <reaction evidence="1">
        <text>Endohydrolysis of (1-&gt;4)-alpha-D-glucosidic linkages in polysaccharides containing three or more (1-&gt;4)-alpha-linked D-glucose units.</text>
        <dbReference type="EC" id="3.2.1.1"/>
    </reaction>
</comment>
<evidence type="ECO:0000256" key="3">
    <source>
        <dbReference type="ARBA" id="ARBA00008061"/>
    </source>
</evidence>
<evidence type="ECO:0000256" key="2">
    <source>
        <dbReference type="ARBA" id="ARBA00001913"/>
    </source>
</evidence>
<dbReference type="PANTHER" id="PTHR10357:SF215">
    <property type="entry name" value="ALPHA-AMYLASE 1"/>
    <property type="match status" value="1"/>
</dbReference>
<keyword evidence="5" id="KW-0479">Metal-binding</keyword>
<reference evidence="14 15" key="1">
    <citation type="journal article" date="2017" name="Mol. Ecol.">
        <title>Comparative and population genomic landscape of Phellinus noxius: A hypervariable fungus causing root rot in trees.</title>
        <authorList>
            <person name="Chung C.L."/>
            <person name="Lee T.J."/>
            <person name="Akiba M."/>
            <person name="Lee H.H."/>
            <person name="Kuo T.H."/>
            <person name="Liu D."/>
            <person name="Ke H.M."/>
            <person name="Yokoi T."/>
            <person name="Roa M.B."/>
            <person name="Lu M.J."/>
            <person name="Chang Y.Y."/>
            <person name="Ann P.J."/>
            <person name="Tsai J.N."/>
            <person name="Chen C.Y."/>
            <person name="Tzean S.S."/>
            <person name="Ota Y."/>
            <person name="Hattori T."/>
            <person name="Sahashi N."/>
            <person name="Liou R.F."/>
            <person name="Kikuchi T."/>
            <person name="Tsai I.J."/>
        </authorList>
    </citation>
    <scope>NUCLEOTIDE SEQUENCE [LARGE SCALE GENOMIC DNA]</scope>
    <source>
        <strain evidence="14 15">FFPRI411160</strain>
    </source>
</reference>
<dbReference type="SMART" id="SM00642">
    <property type="entry name" value="Aamy"/>
    <property type="match status" value="1"/>
</dbReference>
<evidence type="ECO:0000256" key="1">
    <source>
        <dbReference type="ARBA" id="ARBA00000548"/>
    </source>
</evidence>
<keyword evidence="6" id="KW-0732">Signal</keyword>
<dbReference type="InterPro" id="IPR015340">
    <property type="entry name" value="A_amylase_C_dom"/>
</dbReference>
<evidence type="ECO:0000313" key="15">
    <source>
        <dbReference type="Proteomes" id="UP000217199"/>
    </source>
</evidence>
<keyword evidence="12" id="KW-0326">Glycosidase</keyword>
<evidence type="ECO:0000256" key="11">
    <source>
        <dbReference type="ARBA" id="ARBA00023277"/>
    </source>
</evidence>
<evidence type="ECO:0000256" key="7">
    <source>
        <dbReference type="ARBA" id="ARBA00022801"/>
    </source>
</evidence>
<keyword evidence="15" id="KW-1185">Reference proteome</keyword>
<feature type="domain" description="Glycosyl hydrolase family 13 catalytic" evidence="13">
    <location>
        <begin position="176"/>
        <end position="551"/>
    </location>
</feature>
<gene>
    <name evidence="14" type="ORF">PNOK_0882200</name>
</gene>
<keyword evidence="8" id="KW-0106">Calcium</keyword>
<dbReference type="Pfam" id="PF00128">
    <property type="entry name" value="Alpha-amylase"/>
    <property type="match status" value="1"/>
</dbReference>
<protein>
    <recommendedName>
        <fullName evidence="4">alpha-amylase</fullName>
        <ecNumber evidence="4">3.2.1.1</ecNumber>
    </recommendedName>
</protein>
<dbReference type="OrthoDB" id="204980at2759"/>
<dbReference type="Proteomes" id="UP000217199">
    <property type="component" value="Unassembled WGS sequence"/>
</dbReference>
<comment type="caution">
    <text evidence="14">The sequence shown here is derived from an EMBL/GenBank/DDBJ whole genome shotgun (WGS) entry which is preliminary data.</text>
</comment>
<dbReference type="Gene3D" id="2.60.40.1180">
    <property type="entry name" value="Golgi alpha-mannosidase II"/>
    <property type="match status" value="1"/>
</dbReference>
<dbReference type="EC" id="3.2.1.1" evidence="4"/>
<evidence type="ECO:0000256" key="4">
    <source>
        <dbReference type="ARBA" id="ARBA00012595"/>
    </source>
</evidence>
<accession>A0A286U8X9</accession>
<name>A0A286U8X9_9AGAM</name>
<keyword evidence="9" id="KW-1015">Disulfide bond</keyword>
<dbReference type="AlphaFoldDB" id="A0A286U8X9"/>
<evidence type="ECO:0000256" key="9">
    <source>
        <dbReference type="ARBA" id="ARBA00023157"/>
    </source>
</evidence>
<keyword evidence="10" id="KW-0325">Glycoprotein</keyword>
<dbReference type="SUPFAM" id="SSF51445">
    <property type="entry name" value="(Trans)glycosidases"/>
    <property type="match status" value="1"/>
</dbReference>
<dbReference type="InterPro" id="IPR013780">
    <property type="entry name" value="Glyco_hydro_b"/>
</dbReference>
<dbReference type="FunCoup" id="A0A286U8X9">
    <property type="interactions" value="126"/>
</dbReference>
<dbReference type="GO" id="GO:0005509">
    <property type="term" value="F:calcium ion binding"/>
    <property type="evidence" value="ECO:0007669"/>
    <property type="project" value="InterPro"/>
</dbReference>
<evidence type="ECO:0000256" key="12">
    <source>
        <dbReference type="ARBA" id="ARBA00023295"/>
    </source>
</evidence>